<protein>
    <recommendedName>
        <fullName evidence="2">AAA domain-containing protein</fullName>
    </recommendedName>
</protein>
<feature type="domain" description="AAA" evidence="2">
    <location>
        <begin position="2"/>
        <end position="176"/>
    </location>
</feature>
<dbReference type="SUPFAM" id="SSF52540">
    <property type="entry name" value="P-loop containing nucleoside triphosphate hydrolases"/>
    <property type="match status" value="1"/>
</dbReference>
<dbReference type="Pfam" id="PF13614">
    <property type="entry name" value="AAA_31"/>
    <property type="match status" value="1"/>
</dbReference>
<evidence type="ECO:0000313" key="3">
    <source>
        <dbReference type="EMBL" id="KPV54307.1"/>
    </source>
</evidence>
<evidence type="ECO:0000313" key="4">
    <source>
        <dbReference type="Proteomes" id="UP000050509"/>
    </source>
</evidence>
<dbReference type="InterPro" id="IPR025669">
    <property type="entry name" value="AAA_dom"/>
</dbReference>
<keyword evidence="4" id="KW-1185">Reference proteome</keyword>
<dbReference type="PANTHER" id="PTHR13696:SF52">
    <property type="entry name" value="PARA FAMILY PROTEIN CT_582"/>
    <property type="match status" value="1"/>
</dbReference>
<dbReference type="EMBL" id="LJCR01000076">
    <property type="protein sequence ID" value="KPV54307.1"/>
    <property type="molecule type" value="Genomic_DNA"/>
</dbReference>
<dbReference type="InterPro" id="IPR027417">
    <property type="entry name" value="P-loop_NTPase"/>
</dbReference>
<dbReference type="CDD" id="cd02042">
    <property type="entry name" value="ParAB_family"/>
    <property type="match status" value="1"/>
</dbReference>
<comment type="similarity">
    <text evidence="1">Belongs to the ParA family.</text>
</comment>
<dbReference type="PIRSF" id="PIRSF009320">
    <property type="entry name" value="Nuc_binding_HP_1000"/>
    <property type="match status" value="1"/>
</dbReference>
<sequence length="249" mass="27818">MVIAIASQKGGVGKTTTSISLSAGLARRGKKVLLIDVDSQANSSKVLLPDYPQLKMDDTLYKTILEREALRIHPTTVPNLDIVPAHILLSNTDIELTVAKDHREARLKKELDQVKDRYEHVLIDCPPALSWLTINAFTAADAAMVVVSPGYFELDSIVQISKTIHEVKEFYNPNLQLLGLLFTMSDPTKNSEASIRTLRTAYPDMLLRTVIPKNTDIRDAHFSQKDIFDYAPNSRSAEAYNRLIDELSL</sequence>
<accession>A0A0P9FM56</accession>
<dbReference type="InterPro" id="IPR050678">
    <property type="entry name" value="DNA_Partitioning_ATPase"/>
</dbReference>
<evidence type="ECO:0000256" key="1">
    <source>
        <dbReference type="ARBA" id="ARBA00006976"/>
    </source>
</evidence>
<dbReference type="PANTHER" id="PTHR13696">
    <property type="entry name" value="P-LOOP CONTAINING NUCLEOSIDE TRIPHOSPHATE HYDROLASE"/>
    <property type="match status" value="1"/>
</dbReference>
<organism evidence="3 4">
    <name type="scientific">Kouleothrix aurantiaca</name>
    <dbReference type="NCBI Taxonomy" id="186479"/>
    <lineage>
        <taxon>Bacteria</taxon>
        <taxon>Bacillati</taxon>
        <taxon>Chloroflexota</taxon>
        <taxon>Chloroflexia</taxon>
        <taxon>Chloroflexales</taxon>
        <taxon>Roseiflexineae</taxon>
        <taxon>Roseiflexaceae</taxon>
        <taxon>Kouleothrix</taxon>
    </lineage>
</organism>
<dbReference type="Proteomes" id="UP000050509">
    <property type="component" value="Unassembled WGS sequence"/>
</dbReference>
<comment type="caution">
    <text evidence="3">The sequence shown here is derived from an EMBL/GenBank/DDBJ whole genome shotgun (WGS) entry which is preliminary data.</text>
</comment>
<proteinExistence type="inferred from homology"/>
<evidence type="ECO:0000259" key="2">
    <source>
        <dbReference type="Pfam" id="PF13614"/>
    </source>
</evidence>
<reference evidence="3 4" key="1">
    <citation type="submission" date="2015-09" db="EMBL/GenBank/DDBJ databases">
        <title>Draft genome sequence of Kouleothrix aurantiaca JCM 19913.</title>
        <authorList>
            <person name="Hemp J."/>
        </authorList>
    </citation>
    <scope>NUCLEOTIDE SEQUENCE [LARGE SCALE GENOMIC DNA]</scope>
    <source>
        <strain evidence="3 4">COM-B</strain>
    </source>
</reference>
<dbReference type="Gene3D" id="3.40.50.300">
    <property type="entry name" value="P-loop containing nucleotide triphosphate hydrolases"/>
    <property type="match status" value="1"/>
</dbReference>
<name>A0A0P9FM56_9CHLR</name>
<dbReference type="FunFam" id="3.40.50.300:FF:000285">
    <property type="entry name" value="Sporulation initiation inhibitor Soj"/>
    <property type="match status" value="1"/>
</dbReference>
<gene>
    <name evidence="3" type="ORF">SE17_04525</name>
</gene>
<dbReference type="AlphaFoldDB" id="A0A0P9FM56"/>